<proteinExistence type="predicted"/>
<comment type="caution">
    <text evidence="1">The sequence shown here is derived from an EMBL/GenBank/DDBJ whole genome shotgun (WGS) entry which is preliminary data.</text>
</comment>
<keyword evidence="2" id="KW-1185">Reference proteome</keyword>
<dbReference type="EMBL" id="CM051401">
    <property type="protein sequence ID" value="KAJ4712624.1"/>
    <property type="molecule type" value="Genomic_DNA"/>
</dbReference>
<reference evidence="1 2" key="1">
    <citation type="journal article" date="2023" name="Science">
        <title>Complex scaffold remodeling in plant triterpene biosynthesis.</title>
        <authorList>
            <person name="De La Pena R."/>
            <person name="Hodgson H."/>
            <person name="Liu J.C."/>
            <person name="Stephenson M.J."/>
            <person name="Martin A.C."/>
            <person name="Owen C."/>
            <person name="Harkess A."/>
            <person name="Leebens-Mack J."/>
            <person name="Jimenez L.E."/>
            <person name="Osbourn A."/>
            <person name="Sattely E.S."/>
        </authorList>
    </citation>
    <scope>NUCLEOTIDE SEQUENCE [LARGE SCALE GENOMIC DNA]</scope>
    <source>
        <strain evidence="2">cv. JPN11</strain>
        <tissue evidence="1">Leaf</tissue>
    </source>
</reference>
<sequence length="588" mass="64489">MESKNNTPLISITTMANIQSPTNNIFFCKYLQSLSQTPHRLRKRMLATWTPDQELNQVRLRSGADMKRKLMWYDLVALGVGGMLGAGVFVTTGPVALKISGPSVFISYIIAGISALLSSLCYTEFSVQIPVAGGAFSYLRVTFGEFVGYFAGLNILMEYVLSNAAVARSFTDYLCQAVGEHNPNSWRVEVDGLVEGYNMLDFTAVALVLLLTLCLCHSTKESSMLNLIMTIFHIVFFGFIIIAGFSNGSIQNLVKPGGLAPFGVKGVLDGAAIVYFSYIGYDSVSTLAEEIQNPSKSLPLGIVGSVLIVSALYCLMALSLCVMVPYNKLVGEASFSIAFQNIGWKWASNVVGAGASLGIVASLLVAMLGQARYLCVVGRARLVPSWLAKVHPSTGTPLNATLFLGICTASIALFTNLNIVLEMISISTLLVFYLVANALIYRRYVIISNNPPFHTLLFLFLITSSAIAFSVCMKLGQQYWGLPLFGGFLMMITALFHYLTPCLRHPTEWSVPFMPWPAAISIFLNVFLMTTLNILSYQRFAIWACLITLFYVLYGVHSTYEAEEMKVDIEEMPNSSAQQSKLDNIQVL</sequence>
<gene>
    <name evidence="1" type="ORF">OWV82_014831</name>
</gene>
<protein>
    <submittedName>
        <fullName evidence="1">Cationic amino acid transporter</fullName>
    </submittedName>
</protein>
<accession>A0ACC1XPG8</accession>
<dbReference type="Proteomes" id="UP001164539">
    <property type="component" value="Chromosome 8"/>
</dbReference>
<evidence type="ECO:0000313" key="1">
    <source>
        <dbReference type="EMBL" id="KAJ4712624.1"/>
    </source>
</evidence>
<organism evidence="1 2">
    <name type="scientific">Melia azedarach</name>
    <name type="common">Chinaberry tree</name>
    <dbReference type="NCBI Taxonomy" id="155640"/>
    <lineage>
        <taxon>Eukaryota</taxon>
        <taxon>Viridiplantae</taxon>
        <taxon>Streptophyta</taxon>
        <taxon>Embryophyta</taxon>
        <taxon>Tracheophyta</taxon>
        <taxon>Spermatophyta</taxon>
        <taxon>Magnoliopsida</taxon>
        <taxon>eudicotyledons</taxon>
        <taxon>Gunneridae</taxon>
        <taxon>Pentapetalae</taxon>
        <taxon>rosids</taxon>
        <taxon>malvids</taxon>
        <taxon>Sapindales</taxon>
        <taxon>Meliaceae</taxon>
        <taxon>Melia</taxon>
    </lineage>
</organism>
<evidence type="ECO:0000313" key="2">
    <source>
        <dbReference type="Proteomes" id="UP001164539"/>
    </source>
</evidence>
<name>A0ACC1XPG8_MELAZ</name>